<dbReference type="EMBL" id="CP036525">
    <property type="protein sequence ID" value="QDT04505.1"/>
    <property type="molecule type" value="Genomic_DNA"/>
</dbReference>
<name>A0A517NBJ0_9BACT</name>
<dbReference type="Proteomes" id="UP000318538">
    <property type="component" value="Chromosome"/>
</dbReference>
<feature type="region of interest" description="Disordered" evidence="1">
    <location>
        <begin position="1"/>
        <end position="21"/>
    </location>
</feature>
<evidence type="ECO:0000313" key="2">
    <source>
        <dbReference type="EMBL" id="QDT04505.1"/>
    </source>
</evidence>
<dbReference type="AlphaFoldDB" id="A0A517NBJ0"/>
<evidence type="ECO:0000256" key="1">
    <source>
        <dbReference type="SAM" id="MobiDB-lite"/>
    </source>
</evidence>
<sequence length="50" mass="5744">MQWDEHKQQTSCGSSDSPMPLALANGLFQWTALHSSLSDRREPRRSEKDQ</sequence>
<keyword evidence="3" id="KW-1185">Reference proteome</keyword>
<accession>A0A517NBJ0</accession>
<dbReference type="KEGG" id="rlc:K227x_28970"/>
<gene>
    <name evidence="2" type="ORF">K227x_28970</name>
</gene>
<reference evidence="2 3" key="1">
    <citation type="submission" date="2019-02" db="EMBL/GenBank/DDBJ databases">
        <title>Deep-cultivation of Planctomycetes and their phenomic and genomic characterization uncovers novel biology.</title>
        <authorList>
            <person name="Wiegand S."/>
            <person name="Jogler M."/>
            <person name="Boedeker C."/>
            <person name="Pinto D."/>
            <person name="Vollmers J."/>
            <person name="Rivas-Marin E."/>
            <person name="Kohn T."/>
            <person name="Peeters S.H."/>
            <person name="Heuer A."/>
            <person name="Rast P."/>
            <person name="Oberbeckmann S."/>
            <person name="Bunk B."/>
            <person name="Jeske O."/>
            <person name="Meyerdierks A."/>
            <person name="Storesund J.E."/>
            <person name="Kallscheuer N."/>
            <person name="Luecker S."/>
            <person name="Lage O.M."/>
            <person name="Pohl T."/>
            <person name="Merkel B.J."/>
            <person name="Hornburger P."/>
            <person name="Mueller R.-W."/>
            <person name="Bruemmer F."/>
            <person name="Labrenz M."/>
            <person name="Spormann A.M."/>
            <person name="Op den Camp H."/>
            <person name="Overmann J."/>
            <person name="Amann R."/>
            <person name="Jetten M.S.M."/>
            <person name="Mascher T."/>
            <person name="Medema M.H."/>
            <person name="Devos D.P."/>
            <person name="Kaster A.-K."/>
            <person name="Ovreas L."/>
            <person name="Rohde M."/>
            <person name="Galperin M.Y."/>
            <person name="Jogler C."/>
        </authorList>
    </citation>
    <scope>NUCLEOTIDE SEQUENCE [LARGE SCALE GENOMIC DNA]</scope>
    <source>
        <strain evidence="2 3">K22_7</strain>
    </source>
</reference>
<organism evidence="2 3">
    <name type="scientific">Rubripirellula lacrimiformis</name>
    <dbReference type="NCBI Taxonomy" id="1930273"/>
    <lineage>
        <taxon>Bacteria</taxon>
        <taxon>Pseudomonadati</taxon>
        <taxon>Planctomycetota</taxon>
        <taxon>Planctomycetia</taxon>
        <taxon>Pirellulales</taxon>
        <taxon>Pirellulaceae</taxon>
        <taxon>Rubripirellula</taxon>
    </lineage>
</organism>
<protein>
    <submittedName>
        <fullName evidence="2">Uncharacterized protein</fullName>
    </submittedName>
</protein>
<evidence type="ECO:0000313" key="3">
    <source>
        <dbReference type="Proteomes" id="UP000318538"/>
    </source>
</evidence>
<proteinExistence type="predicted"/>